<dbReference type="RefSeq" id="WP_089754955.1">
    <property type="nucleotide sequence ID" value="NZ_FOOG01000076.1"/>
</dbReference>
<dbReference type="EMBL" id="FOOG01000076">
    <property type="protein sequence ID" value="SFG66353.1"/>
    <property type="molecule type" value="Genomic_DNA"/>
</dbReference>
<evidence type="ECO:0000259" key="1">
    <source>
        <dbReference type="PROSITE" id="PS51340"/>
    </source>
</evidence>
<protein>
    <submittedName>
        <fullName evidence="2">MOSC domain-containing protein YiiM</fullName>
    </submittedName>
</protein>
<dbReference type="GO" id="GO:0030170">
    <property type="term" value="F:pyridoxal phosphate binding"/>
    <property type="evidence" value="ECO:0007669"/>
    <property type="project" value="InterPro"/>
</dbReference>
<dbReference type="InterPro" id="IPR005163">
    <property type="entry name" value="Tri_helical_YiiM-like"/>
</dbReference>
<proteinExistence type="predicted"/>
<keyword evidence="3" id="KW-1185">Reference proteome</keyword>
<dbReference type="GO" id="GO:0030151">
    <property type="term" value="F:molybdenum ion binding"/>
    <property type="evidence" value="ECO:0007669"/>
    <property type="project" value="InterPro"/>
</dbReference>
<reference evidence="3" key="1">
    <citation type="submission" date="2016-10" db="EMBL/GenBank/DDBJ databases">
        <authorList>
            <person name="Varghese N."/>
            <person name="Submissions S."/>
        </authorList>
    </citation>
    <scope>NUCLEOTIDE SEQUENCE [LARGE SCALE GENOMIC DNA]</scope>
    <source>
        <strain evidence="3">FP5</strain>
    </source>
</reference>
<feature type="domain" description="MOSC" evidence="1">
    <location>
        <begin position="30"/>
        <end position="164"/>
    </location>
</feature>
<dbReference type="PANTHER" id="PTHR30212">
    <property type="entry name" value="PROTEIN YIIM"/>
    <property type="match status" value="1"/>
</dbReference>
<evidence type="ECO:0000313" key="2">
    <source>
        <dbReference type="EMBL" id="SFG66353.1"/>
    </source>
</evidence>
<name>A0A1I2TNJ4_9BACI</name>
<gene>
    <name evidence="2" type="ORF">SAMN05216353_1766</name>
</gene>
<dbReference type="PROSITE" id="PS51340">
    <property type="entry name" value="MOSC"/>
    <property type="match status" value="1"/>
</dbReference>
<evidence type="ECO:0000313" key="3">
    <source>
        <dbReference type="Proteomes" id="UP000198897"/>
    </source>
</evidence>
<dbReference type="Pfam" id="PF03475">
    <property type="entry name" value="YiiM_3-alpha"/>
    <property type="match status" value="1"/>
</dbReference>
<sequence length="218" mass="25067">MKYKLLSLNVGRPEVYETEKGELESAYRKTPVQEAAYLTYYNFEGDEQADKKNHGGRDKAVCLYPAQHYKHWDEHYGQSFSFPAFGENLTIEGIDEREVHIGDQFQLGDALLQISEPRKPCYIIARTHGIKDFPARVMETGYTGFYLRVLKEGRVTPGDDMTLVERHPSAVTVADVNEVRYHDVNNPDKLKRVIEVDVLAKGLRDSLNEHLHKIKEEL</sequence>
<dbReference type="InterPro" id="IPR011037">
    <property type="entry name" value="Pyrv_Knase-like_insert_dom_sf"/>
</dbReference>
<organism evidence="2 3">
    <name type="scientific">Halobacillus alkaliphilus</name>
    <dbReference type="NCBI Taxonomy" id="396056"/>
    <lineage>
        <taxon>Bacteria</taxon>
        <taxon>Bacillati</taxon>
        <taxon>Bacillota</taxon>
        <taxon>Bacilli</taxon>
        <taxon>Bacillales</taxon>
        <taxon>Bacillaceae</taxon>
        <taxon>Halobacillus</taxon>
    </lineage>
</organism>
<dbReference type="SUPFAM" id="SSF50800">
    <property type="entry name" value="PK beta-barrel domain-like"/>
    <property type="match status" value="1"/>
</dbReference>
<dbReference type="Gene3D" id="2.40.33.20">
    <property type="entry name" value="PK beta-barrel domain-like"/>
    <property type="match status" value="1"/>
</dbReference>
<accession>A0A1I2TNJ4</accession>
<dbReference type="InterPro" id="IPR052353">
    <property type="entry name" value="Benzoxazolinone_Detox_Enz"/>
</dbReference>
<dbReference type="PANTHER" id="PTHR30212:SF4">
    <property type="entry name" value="MOSC DOMAIN-CONTAINING PROTEIN"/>
    <property type="match status" value="1"/>
</dbReference>
<dbReference type="OrthoDB" id="9786134at2"/>
<dbReference type="Proteomes" id="UP000198897">
    <property type="component" value="Unassembled WGS sequence"/>
</dbReference>
<dbReference type="Pfam" id="PF03473">
    <property type="entry name" value="MOSC"/>
    <property type="match status" value="1"/>
</dbReference>
<dbReference type="AlphaFoldDB" id="A0A1I2TNJ4"/>
<dbReference type="InterPro" id="IPR005302">
    <property type="entry name" value="MoCF_Sase_C"/>
</dbReference>
<dbReference type="GO" id="GO:0003824">
    <property type="term" value="F:catalytic activity"/>
    <property type="evidence" value="ECO:0007669"/>
    <property type="project" value="InterPro"/>
</dbReference>